<evidence type="ECO:0000313" key="3">
    <source>
        <dbReference type="Proteomes" id="UP000198286"/>
    </source>
</evidence>
<dbReference type="EMBL" id="CP015267">
    <property type="protein sequence ID" value="ASL13290.1"/>
    <property type="molecule type" value="Genomic_DNA"/>
</dbReference>
<evidence type="ECO:0000313" key="2">
    <source>
        <dbReference type="EMBL" id="ASL13290.1"/>
    </source>
</evidence>
<sequence>MLDKSRLPKALASSCRCAVSRVISVAESAAPVPRKCSGAGPKSPLDSPCRHSSGNTSVICGDLRAHAGKIGEENRHRSPVSASMRLSLTRGALTGTAPAAVNTVRSSW</sequence>
<protein>
    <submittedName>
        <fullName evidence="2">Uncharacterized protein</fullName>
    </submittedName>
</protein>
<reference evidence="2 3" key="1">
    <citation type="journal article" date="2017" name="Lancet Infect. Dis.">
        <title>Global outbreak of severe Mycobacterium chimaera disease after cardiac surgery: a molecular epidemiological study.</title>
        <authorList>
            <person name="van Ingen J."/>
            <person name="Kohl T."/>
            <person name="Kranzer K."/>
            <person name="Hasse B."/>
            <person name="Keller P."/>
            <person name="Szafranska A."/>
            <person name="Hillemann D."/>
            <person name="Chand M."/>
            <person name="Schreiber P."/>
            <person name="Sommerstein R."/>
            <person name="Berger C."/>
            <person name="Genoni M."/>
            <person name="Ruegg C."/>
            <person name="Troillet N."/>
            <person name="Widmer A.F."/>
            <person name="Becker S.L."/>
            <person name="Herrmann M."/>
            <person name="Eckmanns T."/>
            <person name="Haller S."/>
            <person name="Hoeller C."/>
            <person name="Debast S.B."/>
            <person name="Wolfhagen M.J."/>
            <person name="Hopman J."/>
            <person name="Kluytmans J."/>
            <person name="Langelaar M."/>
            <person name="Notermans D.W."/>
            <person name="ten Oever J."/>
            <person name="van den Barselaar P."/>
            <person name="Vonk A.B.A."/>
            <person name="Vos M.C."/>
            <person name="Ahmed N."/>
            <person name="Brown T."/>
            <person name="Crook D."/>
            <person name="Lamagni T."/>
            <person name="Phin N."/>
            <person name="Smith E.G."/>
            <person name="Zambon M."/>
            <person name="Serr A."/>
            <person name="Goetting T."/>
            <person name="Ebner W."/>
            <person name="Thuermer A."/>
            <person name="Utpatel C."/>
            <person name="Sproer C."/>
            <person name="Bunk B."/>
            <person name="Nubel U."/>
            <person name="Bloemberg G."/>
            <person name="Bottger E."/>
            <person name="Niemann S."/>
            <person name="Wagner D."/>
            <person name="Sax H."/>
        </authorList>
    </citation>
    <scope>NUCLEOTIDE SEQUENCE [LARGE SCALE GENOMIC DNA]</scope>
    <source>
        <strain evidence="2 3">ZUERICH-2</strain>
    </source>
</reference>
<dbReference type="AlphaFoldDB" id="A0A220Y6U9"/>
<feature type="region of interest" description="Disordered" evidence="1">
    <location>
        <begin position="32"/>
        <end position="54"/>
    </location>
</feature>
<gene>
    <name evidence="2" type="ORF">MYCOZU2_00838</name>
</gene>
<accession>A0A220Y6U9</accession>
<name>A0A220Y6U9_MYCIT</name>
<evidence type="ECO:0000256" key="1">
    <source>
        <dbReference type="SAM" id="MobiDB-lite"/>
    </source>
</evidence>
<proteinExistence type="predicted"/>
<dbReference type="Proteomes" id="UP000198286">
    <property type="component" value="Chromosome"/>
</dbReference>
<organism evidence="2 3">
    <name type="scientific">Mycobacterium intracellulare subsp. chimaera</name>
    <dbReference type="NCBI Taxonomy" id="222805"/>
    <lineage>
        <taxon>Bacteria</taxon>
        <taxon>Bacillati</taxon>
        <taxon>Actinomycetota</taxon>
        <taxon>Actinomycetes</taxon>
        <taxon>Mycobacteriales</taxon>
        <taxon>Mycobacteriaceae</taxon>
        <taxon>Mycobacterium</taxon>
        <taxon>Mycobacterium avium complex (MAC)</taxon>
    </lineage>
</organism>